<feature type="binding site" evidence="10">
    <location>
        <position position="331"/>
    </location>
    <ligand>
        <name>S-adenosyl-L-methionine</name>
        <dbReference type="ChEBI" id="CHEBI:59789"/>
    </ligand>
</feature>
<feature type="domain" description="SAM-dependent methyltransferase TRM5/TYW2-type" evidence="11">
    <location>
        <begin position="122"/>
        <end position="431"/>
    </location>
</feature>
<evidence type="ECO:0000256" key="9">
    <source>
        <dbReference type="ARBA" id="ARBA00047783"/>
    </source>
</evidence>
<comment type="catalytic activity">
    <reaction evidence="9 10">
        <text>guanosine(37) in tRNA + S-adenosyl-L-methionine = N(1)-methylguanosine(37) in tRNA + S-adenosyl-L-homocysteine + H(+)</text>
        <dbReference type="Rhea" id="RHEA:36899"/>
        <dbReference type="Rhea" id="RHEA-COMP:10145"/>
        <dbReference type="Rhea" id="RHEA-COMP:10147"/>
        <dbReference type="ChEBI" id="CHEBI:15378"/>
        <dbReference type="ChEBI" id="CHEBI:57856"/>
        <dbReference type="ChEBI" id="CHEBI:59789"/>
        <dbReference type="ChEBI" id="CHEBI:73542"/>
        <dbReference type="ChEBI" id="CHEBI:74269"/>
        <dbReference type="EC" id="2.1.1.228"/>
    </reaction>
</comment>
<feature type="binding site" evidence="10">
    <location>
        <position position="211"/>
    </location>
    <ligand>
        <name>S-adenosyl-L-methionine</name>
        <dbReference type="ChEBI" id="CHEBI:59789"/>
    </ligand>
</feature>
<keyword evidence="7 10" id="KW-0496">Mitochondrion</keyword>
<evidence type="ECO:0000256" key="4">
    <source>
        <dbReference type="ARBA" id="ARBA00022679"/>
    </source>
</evidence>
<dbReference type="HAMAP" id="MF_03152">
    <property type="entry name" value="TRM5"/>
    <property type="match status" value="1"/>
</dbReference>
<evidence type="ECO:0000313" key="13">
    <source>
        <dbReference type="Proteomes" id="UP000769528"/>
    </source>
</evidence>
<dbReference type="EC" id="2.1.1.228" evidence="10"/>
<proteinExistence type="inferred from homology"/>
<evidence type="ECO:0000256" key="5">
    <source>
        <dbReference type="ARBA" id="ARBA00022691"/>
    </source>
</evidence>
<keyword evidence="8 10" id="KW-0539">Nucleus</keyword>
<comment type="similarity">
    <text evidence="1">Belongs to the class I-like SAM-binding methyltransferase superfamily. TRM5/TYW2 family.</text>
</comment>
<dbReference type="AlphaFoldDB" id="A0A9P8PD55"/>
<dbReference type="PANTHER" id="PTHR23245:SF36">
    <property type="entry name" value="TRNA (GUANINE(37)-N1)-METHYLTRANSFERASE"/>
    <property type="match status" value="1"/>
</dbReference>
<dbReference type="GO" id="GO:0002939">
    <property type="term" value="P:tRNA N1-guanine methylation"/>
    <property type="evidence" value="ECO:0007669"/>
    <property type="project" value="TreeGrafter"/>
</dbReference>
<evidence type="ECO:0000256" key="10">
    <source>
        <dbReference type="HAMAP-Rule" id="MF_03152"/>
    </source>
</evidence>
<dbReference type="GO" id="GO:0052906">
    <property type="term" value="F:tRNA (guanine(37)-N1)-methyltransferase activity"/>
    <property type="evidence" value="ECO:0007669"/>
    <property type="project" value="UniProtKB-UniRule"/>
</dbReference>
<dbReference type="Proteomes" id="UP000769528">
    <property type="component" value="Unassembled WGS sequence"/>
</dbReference>
<comment type="caution">
    <text evidence="12">The sequence shown here is derived from an EMBL/GenBank/DDBJ whole genome shotgun (WGS) entry which is preliminary data.</text>
</comment>
<dbReference type="GO" id="GO:0070901">
    <property type="term" value="P:mitochondrial tRNA methylation"/>
    <property type="evidence" value="ECO:0007669"/>
    <property type="project" value="TreeGrafter"/>
</dbReference>
<protein>
    <recommendedName>
        <fullName evidence="10">tRNA (guanine(37)-N1)-methyltransferase</fullName>
        <ecNumber evidence="10">2.1.1.228</ecNumber>
    </recommendedName>
    <alternativeName>
        <fullName evidence="10">M1G-methyltransferase</fullName>
    </alternativeName>
    <alternativeName>
        <fullName evidence="10">tRNA [GM37] methyltransferase</fullName>
    </alternativeName>
    <alternativeName>
        <fullName evidence="10">tRNA methyltransferase 5</fullName>
    </alternativeName>
</protein>
<evidence type="ECO:0000256" key="7">
    <source>
        <dbReference type="ARBA" id="ARBA00023128"/>
    </source>
</evidence>
<feature type="binding site" evidence="10">
    <location>
        <begin position="249"/>
        <end position="250"/>
    </location>
    <ligand>
        <name>S-adenosyl-L-methionine</name>
        <dbReference type="ChEBI" id="CHEBI:59789"/>
    </ligand>
</feature>
<reference evidence="12" key="2">
    <citation type="submission" date="2021-01" db="EMBL/GenBank/DDBJ databases">
        <authorList>
            <person name="Schikora-Tamarit M.A."/>
        </authorList>
    </citation>
    <scope>NUCLEOTIDE SEQUENCE</scope>
    <source>
        <strain evidence="12">CBS6341</strain>
    </source>
</reference>
<comment type="function">
    <text evidence="10">Specifically methylates the N1 position of guanosine-37 in various cytoplasmic and mitochondrial tRNAs. Methylation is not dependent on the nature of the nucleoside 5' of the target nucleoside. This is the first step in the biosynthesis of wybutosine (yW), a modified base adjacent to the anticodon of tRNAs and required for accurate decoding.</text>
</comment>
<keyword evidence="3 10" id="KW-0489">Methyltransferase</keyword>
<dbReference type="InterPro" id="IPR029063">
    <property type="entry name" value="SAM-dependent_MTases_sf"/>
</dbReference>
<dbReference type="EMBL" id="JAEUBF010001347">
    <property type="protein sequence ID" value="KAH3669102.1"/>
    <property type="molecule type" value="Genomic_DNA"/>
</dbReference>
<dbReference type="Pfam" id="PF02475">
    <property type="entry name" value="TRM5-TYW2_MTfase"/>
    <property type="match status" value="1"/>
</dbReference>
<dbReference type="SUPFAM" id="SSF53335">
    <property type="entry name" value="S-adenosyl-L-methionine-dependent methyltransferases"/>
    <property type="match status" value="1"/>
</dbReference>
<dbReference type="InterPro" id="IPR056744">
    <property type="entry name" value="TRM5/TYW2-like_N"/>
</dbReference>
<keyword evidence="5 10" id="KW-0949">S-adenosyl-L-methionine</keyword>
<evidence type="ECO:0000256" key="6">
    <source>
        <dbReference type="ARBA" id="ARBA00022694"/>
    </source>
</evidence>
<dbReference type="FunFam" id="3.30.300.110:FF:000001">
    <property type="entry name" value="tRNA (guanine(37)-N1)-methyltransferase"/>
    <property type="match status" value="1"/>
</dbReference>
<dbReference type="PROSITE" id="PS51684">
    <property type="entry name" value="SAM_MT_TRM5_TYW2"/>
    <property type="match status" value="1"/>
</dbReference>
<evidence type="ECO:0000256" key="3">
    <source>
        <dbReference type="ARBA" id="ARBA00022603"/>
    </source>
</evidence>
<dbReference type="Gene3D" id="3.30.300.110">
    <property type="entry name" value="Met-10+ protein-like domains"/>
    <property type="match status" value="1"/>
</dbReference>
<reference evidence="12" key="1">
    <citation type="journal article" date="2021" name="Open Biol.">
        <title>Shared evolutionary footprints suggest mitochondrial oxidative damage underlies multiple complex I losses in fungi.</title>
        <authorList>
            <person name="Schikora-Tamarit M.A."/>
            <person name="Marcet-Houben M."/>
            <person name="Nosek J."/>
            <person name="Gabaldon T."/>
        </authorList>
    </citation>
    <scope>NUCLEOTIDE SEQUENCE</scope>
    <source>
        <strain evidence="12">CBS6341</strain>
    </source>
</reference>
<comment type="subunit">
    <text evidence="10">Monomer.</text>
</comment>
<dbReference type="OrthoDB" id="408788at2759"/>
<accession>A0A9P8PD55</accession>
<keyword evidence="4 10" id="KW-0808">Transferase</keyword>
<dbReference type="GO" id="GO:0005759">
    <property type="term" value="C:mitochondrial matrix"/>
    <property type="evidence" value="ECO:0007669"/>
    <property type="project" value="UniProtKB-SubCell"/>
</dbReference>
<sequence>MQELDRSFFHRKLSLVIAYFHDPKKVGTFTKNCSKDVLRLKKIKNIIKDENVTKIGVLLNENLSNINEISEKLSIKAQEFFEQENIELEPYELDITYDFWKSEEILSAILPEKFLDEVPSGFTITGHIAHLNLRDEFKPYGKLIGQVILDKNPNIKTVVNKLDSIHSVYRTFDMEILAGENNLIVEQRESNCLFKFDFTKVYWNSRLHTEHDRLVKSFKEGDLVIDVMAGVGPFSVPAGKKNVIVLSNDLNPESYKYMQENITKNKVEKFVKPMNEDGRVLIRECYSELLKFSQDNNGVIKYQSKKRKNKEEEIIEHEIKIPKHINHFVMNLPDSALEFLNEYNGIFTKYKSDIEKIQNFEFPTIHTYCFEKFSPDENPEPTEEVLHRRVHAKIQKIMDCYTLPFEALSFHTVRKVSPTKPMFCVSFKLPKEVVFRDS</sequence>
<evidence type="ECO:0000256" key="2">
    <source>
        <dbReference type="ARBA" id="ARBA00022490"/>
    </source>
</evidence>
<dbReference type="GO" id="GO:0005634">
    <property type="term" value="C:nucleus"/>
    <property type="evidence" value="ECO:0007669"/>
    <property type="project" value="UniProtKB-SubCell"/>
</dbReference>
<keyword evidence="13" id="KW-1185">Reference proteome</keyword>
<dbReference type="InterPro" id="IPR030382">
    <property type="entry name" value="MeTrfase_TRM5/TYW2"/>
</dbReference>
<dbReference type="InterPro" id="IPR025792">
    <property type="entry name" value="tRNA_Gua_MeTrfase_euk"/>
</dbReference>
<dbReference type="Pfam" id="PF25133">
    <property type="entry name" value="TYW2_N_2"/>
    <property type="match status" value="1"/>
</dbReference>
<evidence type="ECO:0000313" key="12">
    <source>
        <dbReference type="EMBL" id="KAH3669102.1"/>
    </source>
</evidence>
<evidence type="ECO:0000259" key="11">
    <source>
        <dbReference type="PROSITE" id="PS51684"/>
    </source>
</evidence>
<dbReference type="InterPro" id="IPR056743">
    <property type="entry name" value="TRM5-TYW2-like_MTfase"/>
</dbReference>
<comment type="subcellular location">
    <subcellularLocation>
        <location evidence="10">Mitochondrion matrix</location>
    </subcellularLocation>
    <subcellularLocation>
        <location evidence="10">Nucleus</location>
    </subcellularLocation>
    <subcellularLocation>
        <location evidence="10">Cytoplasm</location>
    </subcellularLocation>
    <text evidence="10">Predominantly in the mitochondria and in the nucleus.</text>
</comment>
<feature type="binding site" evidence="10">
    <location>
        <begin position="277"/>
        <end position="278"/>
    </location>
    <ligand>
        <name>S-adenosyl-L-methionine</name>
        <dbReference type="ChEBI" id="CHEBI:59789"/>
    </ligand>
</feature>
<comment type="similarity">
    <text evidence="10">Belongs to the TRM5 / TYW2 family.</text>
</comment>
<evidence type="ECO:0000256" key="8">
    <source>
        <dbReference type="ARBA" id="ARBA00023242"/>
    </source>
</evidence>
<gene>
    <name evidence="10" type="primary">TRM5</name>
    <name evidence="12" type="ORF">WICMUC_005066</name>
</gene>
<keyword evidence="6 10" id="KW-0819">tRNA processing</keyword>
<keyword evidence="2 10" id="KW-0963">Cytoplasm</keyword>
<dbReference type="Gene3D" id="3.40.50.150">
    <property type="entry name" value="Vaccinia Virus protein VP39"/>
    <property type="match status" value="1"/>
</dbReference>
<name>A0A9P8PD55_9ASCO</name>
<organism evidence="12 13">
    <name type="scientific">Wickerhamomyces mucosus</name>
    <dbReference type="NCBI Taxonomy" id="1378264"/>
    <lineage>
        <taxon>Eukaryota</taxon>
        <taxon>Fungi</taxon>
        <taxon>Dikarya</taxon>
        <taxon>Ascomycota</taxon>
        <taxon>Saccharomycotina</taxon>
        <taxon>Saccharomycetes</taxon>
        <taxon>Phaffomycetales</taxon>
        <taxon>Wickerhamomycetaceae</taxon>
        <taxon>Wickerhamomyces</taxon>
    </lineage>
</organism>
<dbReference type="PANTHER" id="PTHR23245">
    <property type="entry name" value="TRNA METHYLTRANSFERASE"/>
    <property type="match status" value="1"/>
</dbReference>
<evidence type="ECO:0000256" key="1">
    <source>
        <dbReference type="ARBA" id="ARBA00009775"/>
    </source>
</evidence>